<evidence type="ECO:0000256" key="1">
    <source>
        <dbReference type="ARBA" id="ARBA00022630"/>
    </source>
</evidence>
<sequence length="283" mass="30542">MVDVIIIGAGPAGLSAAVNAMTRGKTVRIFSNKENYLSKAERVDNHLGFYNVSGKELMDKFKEHAEAMNIKVEDGKVVNILPMGESFMVNINGDIAEAKKVILSMGVSKTKEIPGESRLLGSGVSYCATCDGMLYRNKNAVVWDQSKEALEEANYLQSIGVNVTFVSKKERSEHLNSNIKYINGTLTEVIGEDVVKSVKAGDVVIDTDAVFMLRDAVAPTALIDGLKTDGNFIAVDRNMETNIEGVYAAGDITGKPLQLSKAVSEGLIAAQHAALQIDKIKEN</sequence>
<dbReference type="GO" id="GO:0016491">
    <property type="term" value="F:oxidoreductase activity"/>
    <property type="evidence" value="ECO:0007669"/>
    <property type="project" value="UniProtKB-KW"/>
</dbReference>
<reference evidence="4 5" key="1">
    <citation type="submission" date="2019-07" db="EMBL/GenBank/DDBJ databases">
        <title>Genomic Encyclopedia of Type Strains, Phase I: the one thousand microbial genomes (KMG-I) project.</title>
        <authorList>
            <person name="Kyrpides N."/>
        </authorList>
    </citation>
    <scope>NUCLEOTIDE SEQUENCE [LARGE SCALE GENOMIC DNA]</scope>
    <source>
        <strain evidence="4 5">DSM 13558</strain>
    </source>
</reference>
<evidence type="ECO:0000313" key="4">
    <source>
        <dbReference type="EMBL" id="TWH83964.1"/>
    </source>
</evidence>
<dbReference type="InterPro" id="IPR050097">
    <property type="entry name" value="Ferredoxin-NADP_redctase_2"/>
</dbReference>
<dbReference type="PRINTS" id="PR00469">
    <property type="entry name" value="PNDRDTASEII"/>
</dbReference>
<keyword evidence="5" id="KW-1185">Reference proteome</keyword>
<name>A0A562JM19_9FIRM</name>
<keyword evidence="2" id="KW-0560">Oxidoreductase</keyword>
<dbReference type="SUPFAM" id="SSF51905">
    <property type="entry name" value="FAD/NAD(P)-binding domain"/>
    <property type="match status" value="1"/>
</dbReference>
<gene>
    <name evidence="4" type="ORF">LY60_00586</name>
</gene>
<accession>A0A562JM19</accession>
<evidence type="ECO:0000259" key="3">
    <source>
        <dbReference type="Pfam" id="PF07992"/>
    </source>
</evidence>
<dbReference type="RefSeq" id="WP_145079663.1">
    <property type="nucleotide sequence ID" value="NZ_VLKH01000001.1"/>
</dbReference>
<proteinExistence type="predicted"/>
<keyword evidence="1" id="KW-0285">Flavoprotein</keyword>
<dbReference type="Gene3D" id="3.50.50.60">
    <property type="entry name" value="FAD/NAD(P)-binding domain"/>
    <property type="match status" value="2"/>
</dbReference>
<comment type="caution">
    <text evidence="4">The sequence shown here is derived from an EMBL/GenBank/DDBJ whole genome shotgun (WGS) entry which is preliminary data.</text>
</comment>
<dbReference type="PRINTS" id="PR00368">
    <property type="entry name" value="FADPNR"/>
</dbReference>
<dbReference type="Pfam" id="PF07992">
    <property type="entry name" value="Pyr_redox_2"/>
    <property type="match status" value="1"/>
</dbReference>
<dbReference type="InterPro" id="IPR036188">
    <property type="entry name" value="FAD/NAD-bd_sf"/>
</dbReference>
<dbReference type="OrthoDB" id="9806179at2"/>
<dbReference type="InterPro" id="IPR023753">
    <property type="entry name" value="FAD/NAD-binding_dom"/>
</dbReference>
<dbReference type="AlphaFoldDB" id="A0A562JM19"/>
<protein>
    <submittedName>
        <fullName evidence="4">Thioredoxin reductase (NADPH)</fullName>
    </submittedName>
</protein>
<dbReference type="Proteomes" id="UP000315343">
    <property type="component" value="Unassembled WGS sequence"/>
</dbReference>
<dbReference type="PANTHER" id="PTHR48105">
    <property type="entry name" value="THIOREDOXIN REDUCTASE 1-RELATED-RELATED"/>
    <property type="match status" value="1"/>
</dbReference>
<feature type="domain" description="FAD/NAD(P)-binding" evidence="3">
    <location>
        <begin position="3"/>
        <end position="266"/>
    </location>
</feature>
<evidence type="ECO:0000256" key="2">
    <source>
        <dbReference type="ARBA" id="ARBA00023002"/>
    </source>
</evidence>
<dbReference type="EMBL" id="VLKH01000001">
    <property type="protein sequence ID" value="TWH83964.1"/>
    <property type="molecule type" value="Genomic_DNA"/>
</dbReference>
<organism evidence="4 5">
    <name type="scientific">Sedimentibacter saalensis</name>
    <dbReference type="NCBI Taxonomy" id="130788"/>
    <lineage>
        <taxon>Bacteria</taxon>
        <taxon>Bacillati</taxon>
        <taxon>Bacillota</taxon>
        <taxon>Tissierellia</taxon>
        <taxon>Sedimentibacter</taxon>
    </lineage>
</organism>
<evidence type="ECO:0000313" key="5">
    <source>
        <dbReference type="Proteomes" id="UP000315343"/>
    </source>
</evidence>